<dbReference type="OrthoDB" id="9770937at2"/>
<feature type="modified residue" description="N6-(pyridoxal phosphate)lysine" evidence="11">
    <location>
        <position position="386"/>
    </location>
</feature>
<evidence type="ECO:0000256" key="2">
    <source>
        <dbReference type="ARBA" id="ARBA00001966"/>
    </source>
</evidence>
<comment type="similarity">
    <text evidence="3">Belongs to the radical SAM superfamily. KamA family.</text>
</comment>
<dbReference type="EMBL" id="CP025704">
    <property type="protein sequence ID" value="AUN98302.1"/>
    <property type="molecule type" value="Genomic_DNA"/>
</dbReference>
<dbReference type="GO" id="GO:0046872">
    <property type="term" value="F:metal ion binding"/>
    <property type="evidence" value="ECO:0007669"/>
    <property type="project" value="UniProtKB-KW"/>
</dbReference>
<dbReference type="SUPFAM" id="SSF102114">
    <property type="entry name" value="Radical SAM enzymes"/>
    <property type="match status" value="1"/>
</dbReference>
<keyword evidence="8" id="KW-0408">Iron</keyword>
<evidence type="ECO:0000256" key="9">
    <source>
        <dbReference type="ARBA" id="ARBA00023014"/>
    </source>
</evidence>
<dbReference type="AlphaFoldDB" id="A0A2K9NS38"/>
<evidence type="ECO:0000313" key="12">
    <source>
        <dbReference type="EMBL" id="AUN98302.1"/>
    </source>
</evidence>
<dbReference type="Pfam" id="PF12544">
    <property type="entry name" value="LAM_C"/>
    <property type="match status" value="1"/>
</dbReference>
<evidence type="ECO:0000256" key="11">
    <source>
        <dbReference type="PIRSR" id="PIRSR603739-50"/>
    </source>
</evidence>
<dbReference type="SFLD" id="SFLDS00029">
    <property type="entry name" value="Radical_SAM"/>
    <property type="match status" value="1"/>
</dbReference>
<organism evidence="12 13">
    <name type="scientific">Bacteriovorax stolpii</name>
    <name type="common">Bdellovibrio stolpii</name>
    <dbReference type="NCBI Taxonomy" id="960"/>
    <lineage>
        <taxon>Bacteria</taxon>
        <taxon>Pseudomonadati</taxon>
        <taxon>Bdellovibrionota</taxon>
        <taxon>Bacteriovoracia</taxon>
        <taxon>Bacteriovoracales</taxon>
        <taxon>Bacteriovoracaceae</taxon>
        <taxon>Bacteriovorax</taxon>
    </lineage>
</organism>
<dbReference type="RefSeq" id="WP_102243593.1">
    <property type="nucleotide sequence ID" value="NZ_CP025704.1"/>
</dbReference>
<dbReference type="Gene3D" id="3.20.20.70">
    <property type="entry name" value="Aldolase class I"/>
    <property type="match status" value="1"/>
</dbReference>
<name>A0A2K9NS38_BACTC</name>
<keyword evidence="10" id="KW-0413">Isomerase</keyword>
<dbReference type="InterPro" id="IPR003739">
    <property type="entry name" value="Lys_aminomutase/Glu_NH3_mut"/>
</dbReference>
<dbReference type="SFLD" id="SFLDG01070">
    <property type="entry name" value="PLP-dependent"/>
    <property type="match status" value="1"/>
</dbReference>
<sequence length="451" mass="51494">MKSPNALKPDLRLTLKDGVHREFRSDDFWRVIPAWKDVSKEEFGDHMWQLKNSIKKVEQVKTVLGELCSEEFYQDMLLGQHKTPMNIRITPYVFALIDWKDPVNDPLRKQFLPIGSQFLEDHPYYEADSLHEDVDAPVPGLTHRYYDKVLFLPTTICPVYCSYCTRSRLIGGSTETVEKETYGVNAARMEAAFEYIRNTPRVEDVVISGGDAFMLTAKQITLIGESLLDIPHIRRIRFATKGIAIFPQKITSDHEWFEALAAVHKKGQAMGKAVFVHTHFSSPKEITIYSKMAMDRLFQAGIIVRNQAVLQEGVNDNINDMVLLIRQMEYMNVQPYYVYIHDMVPGCEHFRTTIAEAVALEKAMRGTTAGFNTPTFVCDAPGGGGKRHIASYEYYDQENGISVWTAPNVKPGEVFFYFDPIRKLSPEAQARWADPKMREQMIADAKKKAGF</sequence>
<dbReference type="InterPro" id="IPR007197">
    <property type="entry name" value="rSAM"/>
</dbReference>
<dbReference type="CDD" id="cd01335">
    <property type="entry name" value="Radical_SAM"/>
    <property type="match status" value="1"/>
</dbReference>
<reference evidence="12 13" key="1">
    <citation type="submission" date="2018-01" db="EMBL/GenBank/DDBJ databases">
        <title>Complete genome sequence of Bacteriovorax stolpii DSM12778.</title>
        <authorList>
            <person name="Tang B."/>
            <person name="Chang J."/>
        </authorList>
    </citation>
    <scope>NUCLEOTIDE SEQUENCE [LARGE SCALE GENOMIC DNA]</scope>
    <source>
        <strain evidence="12 13">DSM 12778</strain>
    </source>
</reference>
<gene>
    <name evidence="12" type="ORF">C0V70_09335</name>
</gene>
<evidence type="ECO:0000256" key="3">
    <source>
        <dbReference type="ARBA" id="ARBA00008703"/>
    </source>
</evidence>
<dbReference type="PANTHER" id="PTHR30538">
    <property type="entry name" value="LYSINE 2,3-AMINOMUTASE-RELATED"/>
    <property type="match status" value="1"/>
</dbReference>
<dbReference type="Gene3D" id="6.10.140.1170">
    <property type="match status" value="1"/>
</dbReference>
<keyword evidence="13" id="KW-1185">Reference proteome</keyword>
<comment type="cofactor">
    <cofactor evidence="1 11">
        <name>pyridoxal 5'-phosphate</name>
        <dbReference type="ChEBI" id="CHEBI:597326"/>
    </cofactor>
</comment>
<evidence type="ECO:0000256" key="8">
    <source>
        <dbReference type="ARBA" id="ARBA00023004"/>
    </source>
</evidence>
<dbReference type="Proteomes" id="UP000235584">
    <property type="component" value="Chromosome"/>
</dbReference>
<evidence type="ECO:0000256" key="4">
    <source>
        <dbReference type="ARBA" id="ARBA00022485"/>
    </source>
</evidence>
<keyword evidence="7 11" id="KW-0663">Pyridoxal phosphate</keyword>
<dbReference type="InterPro" id="IPR025895">
    <property type="entry name" value="LAM_C_dom"/>
</dbReference>
<evidence type="ECO:0000256" key="7">
    <source>
        <dbReference type="ARBA" id="ARBA00022898"/>
    </source>
</evidence>
<dbReference type="InterPro" id="IPR013785">
    <property type="entry name" value="Aldolase_TIM"/>
</dbReference>
<evidence type="ECO:0000256" key="5">
    <source>
        <dbReference type="ARBA" id="ARBA00022691"/>
    </source>
</evidence>
<dbReference type="NCBIfam" id="TIGR00238">
    <property type="entry name" value="KamA family radical SAM protein"/>
    <property type="match status" value="1"/>
</dbReference>
<evidence type="ECO:0000313" key="13">
    <source>
        <dbReference type="Proteomes" id="UP000235584"/>
    </source>
</evidence>
<dbReference type="KEGG" id="bsto:C0V70_09335"/>
<proteinExistence type="inferred from homology"/>
<protein>
    <submittedName>
        <fullName evidence="12">KamA family radical SAM protein</fullName>
    </submittedName>
</protein>
<dbReference type="PANTHER" id="PTHR30538:SF0">
    <property type="entry name" value="L-LYSINE 2,3-AMINOMUTASE AQ_1632-RELATED"/>
    <property type="match status" value="1"/>
</dbReference>
<dbReference type="GO" id="GO:0016853">
    <property type="term" value="F:isomerase activity"/>
    <property type="evidence" value="ECO:0007669"/>
    <property type="project" value="UniProtKB-KW"/>
</dbReference>
<evidence type="ECO:0000256" key="1">
    <source>
        <dbReference type="ARBA" id="ARBA00001933"/>
    </source>
</evidence>
<keyword evidence="5" id="KW-0949">S-adenosyl-L-methionine</keyword>
<evidence type="ECO:0000256" key="10">
    <source>
        <dbReference type="ARBA" id="ARBA00023235"/>
    </source>
</evidence>
<dbReference type="GO" id="GO:0051539">
    <property type="term" value="F:4 iron, 4 sulfur cluster binding"/>
    <property type="evidence" value="ECO:0007669"/>
    <property type="project" value="UniProtKB-KW"/>
</dbReference>
<accession>A0A2K9NS38</accession>
<comment type="cofactor">
    <cofactor evidence="2">
        <name>[4Fe-4S] cluster</name>
        <dbReference type="ChEBI" id="CHEBI:49883"/>
    </cofactor>
</comment>
<keyword evidence="6" id="KW-0479">Metal-binding</keyword>
<evidence type="ECO:0000256" key="6">
    <source>
        <dbReference type="ARBA" id="ARBA00022723"/>
    </source>
</evidence>
<dbReference type="InterPro" id="IPR058240">
    <property type="entry name" value="rSAM_sf"/>
</dbReference>
<keyword evidence="4" id="KW-0004">4Fe-4S</keyword>
<keyword evidence="9" id="KW-0411">Iron-sulfur</keyword>